<dbReference type="AlphaFoldDB" id="A0A1X0QGK5"/>
<dbReference type="Gene3D" id="3.10.20.90">
    <property type="entry name" value="Phosphatidylinositol 3-kinase Catalytic Subunit, Chain A, domain 1"/>
    <property type="match status" value="1"/>
</dbReference>
<evidence type="ECO:0000313" key="2">
    <source>
        <dbReference type="EMBL" id="ORD98897.1"/>
    </source>
</evidence>
<dbReference type="InterPro" id="IPR029071">
    <property type="entry name" value="Ubiquitin-like_domsf"/>
</dbReference>
<dbReference type="Proteomes" id="UP000192501">
    <property type="component" value="Unassembled WGS sequence"/>
</dbReference>
<name>A0A1X0QGK5_9MICR</name>
<evidence type="ECO:0000259" key="1">
    <source>
        <dbReference type="PROSITE" id="PS50053"/>
    </source>
</evidence>
<dbReference type="InterPro" id="IPR000626">
    <property type="entry name" value="Ubiquitin-like_dom"/>
</dbReference>
<protein>
    <recommendedName>
        <fullName evidence="1">Ubiquitin-like domain-containing protein</fullName>
    </recommendedName>
</protein>
<dbReference type="PROSITE" id="PS50053">
    <property type="entry name" value="UBIQUITIN_2"/>
    <property type="match status" value="1"/>
</dbReference>
<evidence type="ECO:0000313" key="3">
    <source>
        <dbReference type="Proteomes" id="UP000192501"/>
    </source>
</evidence>
<comment type="caution">
    <text evidence="2">The sequence shown here is derived from an EMBL/GenBank/DDBJ whole genome shotgun (WGS) entry which is preliminary data.</text>
</comment>
<accession>A0A1X0QGK5</accession>
<dbReference type="SUPFAM" id="SSF54236">
    <property type="entry name" value="Ubiquitin-like"/>
    <property type="match status" value="1"/>
</dbReference>
<dbReference type="EMBL" id="LTAI01000395">
    <property type="protein sequence ID" value="ORD98897.1"/>
    <property type="molecule type" value="Genomic_DNA"/>
</dbReference>
<dbReference type="InterPro" id="IPR021569">
    <property type="entry name" value="TUG-UBL1"/>
</dbReference>
<proteinExistence type="predicted"/>
<organism evidence="2 3">
    <name type="scientific">Hepatospora eriocheir</name>
    <dbReference type="NCBI Taxonomy" id="1081669"/>
    <lineage>
        <taxon>Eukaryota</taxon>
        <taxon>Fungi</taxon>
        <taxon>Fungi incertae sedis</taxon>
        <taxon>Microsporidia</taxon>
        <taxon>Hepatosporidae</taxon>
        <taxon>Hepatospora</taxon>
    </lineage>
</organism>
<dbReference type="Pfam" id="PF11470">
    <property type="entry name" value="TUG-UBL1"/>
    <property type="match status" value="1"/>
</dbReference>
<sequence>MSSERIDNYNEDEVQQETDEKILIIVEDGSGQSKTVKCKPSFNCGKLLKTICSRSNRDEKDYRLLHGRTELTDKCNLSDFNITNGSKLYLVTKQVGGCIKFL</sequence>
<reference evidence="2 3" key="1">
    <citation type="journal article" date="2017" name="Environ. Microbiol.">
        <title>Decay of the glycolytic pathway and adaptation to intranuclear parasitism within Enterocytozoonidae microsporidia.</title>
        <authorList>
            <person name="Wiredu Boakye D."/>
            <person name="Jaroenlak P."/>
            <person name="Prachumwat A."/>
            <person name="Williams T.A."/>
            <person name="Bateman K.S."/>
            <person name="Itsathitphaisarn O."/>
            <person name="Sritunyalucksana K."/>
            <person name="Paszkiewicz K.H."/>
            <person name="Moore K.A."/>
            <person name="Stentiford G.D."/>
            <person name="Williams B.A."/>
        </authorList>
    </citation>
    <scope>NUCLEOTIDE SEQUENCE [LARGE SCALE GENOMIC DNA]</scope>
    <source>
        <strain evidence="3">canceri</strain>
    </source>
</reference>
<dbReference type="VEuPathDB" id="MicrosporidiaDB:A0H76_1769"/>
<feature type="domain" description="Ubiquitin-like" evidence="1">
    <location>
        <begin position="22"/>
        <end position="97"/>
    </location>
</feature>
<gene>
    <name evidence="2" type="ORF">A0H76_1769</name>
</gene>